<dbReference type="AlphaFoldDB" id="A0A4Z2FA10"/>
<evidence type="ECO:0000256" key="1">
    <source>
        <dbReference type="SAM" id="MobiDB-lite"/>
    </source>
</evidence>
<reference evidence="2 3" key="1">
    <citation type="submission" date="2019-03" db="EMBL/GenBank/DDBJ databases">
        <title>First draft genome of Liparis tanakae, snailfish: a comprehensive survey of snailfish specific genes.</title>
        <authorList>
            <person name="Kim W."/>
            <person name="Song I."/>
            <person name="Jeong J.-H."/>
            <person name="Kim D."/>
            <person name="Kim S."/>
            <person name="Ryu S."/>
            <person name="Song J.Y."/>
            <person name="Lee S.K."/>
        </authorList>
    </citation>
    <scope>NUCLEOTIDE SEQUENCE [LARGE SCALE GENOMIC DNA]</scope>
    <source>
        <tissue evidence="2">Muscle</tissue>
    </source>
</reference>
<dbReference type="EMBL" id="SRLO01001449">
    <property type="protein sequence ID" value="TNN37740.1"/>
    <property type="molecule type" value="Genomic_DNA"/>
</dbReference>
<accession>A0A4Z2FA10</accession>
<keyword evidence="3" id="KW-1185">Reference proteome</keyword>
<feature type="region of interest" description="Disordered" evidence="1">
    <location>
        <begin position="1"/>
        <end position="24"/>
    </location>
</feature>
<proteinExistence type="predicted"/>
<dbReference type="Proteomes" id="UP000314294">
    <property type="component" value="Unassembled WGS sequence"/>
</dbReference>
<gene>
    <name evidence="2" type="ORF">EYF80_052100</name>
</gene>
<name>A0A4Z2FA10_9TELE</name>
<protein>
    <submittedName>
        <fullName evidence="2">Uncharacterized protein</fullName>
    </submittedName>
</protein>
<feature type="compositionally biased region" description="Gly residues" evidence="1">
    <location>
        <begin position="1"/>
        <end position="12"/>
    </location>
</feature>
<sequence>MPLSPLGGGGAAATGLRGAPSTEPPVLRCLQVDLAEEDEKPTVQEKAGATSLRPLLTVGGVGAEADGALPVSGGDACRQRLPQLQGEGALPLRELQPRDQLRGREAPPLLIPVAAA</sequence>
<evidence type="ECO:0000313" key="2">
    <source>
        <dbReference type="EMBL" id="TNN37740.1"/>
    </source>
</evidence>
<organism evidence="2 3">
    <name type="scientific">Liparis tanakae</name>
    <name type="common">Tanaka's snailfish</name>
    <dbReference type="NCBI Taxonomy" id="230148"/>
    <lineage>
        <taxon>Eukaryota</taxon>
        <taxon>Metazoa</taxon>
        <taxon>Chordata</taxon>
        <taxon>Craniata</taxon>
        <taxon>Vertebrata</taxon>
        <taxon>Euteleostomi</taxon>
        <taxon>Actinopterygii</taxon>
        <taxon>Neopterygii</taxon>
        <taxon>Teleostei</taxon>
        <taxon>Neoteleostei</taxon>
        <taxon>Acanthomorphata</taxon>
        <taxon>Eupercaria</taxon>
        <taxon>Perciformes</taxon>
        <taxon>Cottioidei</taxon>
        <taxon>Cottales</taxon>
        <taxon>Liparidae</taxon>
        <taxon>Liparis</taxon>
    </lineage>
</organism>
<evidence type="ECO:0000313" key="3">
    <source>
        <dbReference type="Proteomes" id="UP000314294"/>
    </source>
</evidence>
<comment type="caution">
    <text evidence="2">The sequence shown here is derived from an EMBL/GenBank/DDBJ whole genome shotgun (WGS) entry which is preliminary data.</text>
</comment>